<evidence type="ECO:0000313" key="3">
    <source>
        <dbReference type="Proteomes" id="UP000342300"/>
    </source>
</evidence>
<comment type="caution">
    <text evidence="2">The sequence shown here is derived from an EMBL/GenBank/DDBJ whole genome shotgun (WGS) entry which is preliminary data.</text>
</comment>
<name>A0A6A7RWZ8_9PROT</name>
<accession>A0A6A7RWZ8</accession>
<evidence type="ECO:0000256" key="1">
    <source>
        <dbReference type="SAM" id="MobiDB-lite"/>
    </source>
</evidence>
<gene>
    <name evidence="2" type="ORF">CRU78_16660</name>
</gene>
<dbReference type="Proteomes" id="UP000342300">
    <property type="component" value="Unassembled WGS sequence"/>
</dbReference>
<dbReference type="EMBL" id="PDHS01000428">
    <property type="protein sequence ID" value="MQM32045.1"/>
    <property type="molecule type" value="Genomic_DNA"/>
</dbReference>
<sequence length="94" mass="10114">MLFEALTLMLAPTMSILVAGRLWRVIDHHAGRMRTKEIDAGVRATKSPPTGPSSNPRPCTGCLGRTITRHLPGVLKGFQAGKRVGVVEAVNRAL</sequence>
<reference evidence="2 3" key="1">
    <citation type="submission" date="2017-09" db="EMBL/GenBank/DDBJ databases">
        <title>Metagenomic Analysis Reveals Denitrifying Candidatus Accumulibacter and Flanking Population as a Source of N2O.</title>
        <authorList>
            <person name="Gao H."/>
            <person name="Mao Y."/>
            <person name="Zhao X."/>
            <person name="Liu W.-T."/>
            <person name="Zhang T."/>
            <person name="Wells G."/>
        </authorList>
    </citation>
    <scope>NUCLEOTIDE SEQUENCE [LARGE SCALE GENOMIC DNA]</scope>
    <source>
        <strain evidence="2">CANDO_2_IC</strain>
    </source>
</reference>
<evidence type="ECO:0000313" key="2">
    <source>
        <dbReference type="EMBL" id="MQM32045.1"/>
    </source>
</evidence>
<dbReference type="AlphaFoldDB" id="A0A6A7RWZ8"/>
<organism evidence="2 3">
    <name type="scientific">Candidatus Accumulibacter phosphatis</name>
    <dbReference type="NCBI Taxonomy" id="327160"/>
    <lineage>
        <taxon>Bacteria</taxon>
        <taxon>Pseudomonadati</taxon>
        <taxon>Pseudomonadota</taxon>
        <taxon>Betaproteobacteria</taxon>
        <taxon>Candidatus Accumulibacter</taxon>
    </lineage>
</organism>
<proteinExistence type="predicted"/>
<protein>
    <submittedName>
        <fullName evidence="2">Uncharacterized protein</fullName>
    </submittedName>
</protein>
<feature type="region of interest" description="Disordered" evidence="1">
    <location>
        <begin position="39"/>
        <end position="59"/>
    </location>
</feature>